<evidence type="ECO:0000313" key="1">
    <source>
        <dbReference type="EMBL" id="OGC49369.1"/>
    </source>
</evidence>
<comment type="caution">
    <text evidence="1">The sequence shown here is derived from an EMBL/GenBank/DDBJ whole genome shotgun (WGS) entry which is preliminary data.</text>
</comment>
<dbReference type="STRING" id="1802610.A2W32_04200"/>
<dbReference type="Gene3D" id="1.25.40.10">
    <property type="entry name" value="Tetratricopeptide repeat domain"/>
    <property type="match status" value="1"/>
</dbReference>
<sequence>MNSRFNLYVRSGMRSRLDGWLDQALSAFELARNFAYDQSQRSLVWAQIGFTYLRMLEREKAAYAFQLSHMNAAWSQDHYRILEAECNRALMLLEKEQYANANRLALSVLDEAERIGRPDLVSFVHVVARTQTALYKVGKLDRSEALYWIEREVKEFISVESSSDELLLRTWREGIIRSHQDLYGIRAALEVVRSFRRVRNEMRQRTTH</sequence>
<dbReference type="EMBL" id="MEUT01000051">
    <property type="protein sequence ID" value="OGC49369.1"/>
    <property type="molecule type" value="Genomic_DNA"/>
</dbReference>
<accession>A0A1F4UWQ5</accession>
<organism evidence="1 2">
    <name type="scientific">candidate division WWE3 bacterium RBG_16_37_10</name>
    <dbReference type="NCBI Taxonomy" id="1802610"/>
    <lineage>
        <taxon>Bacteria</taxon>
        <taxon>Katanobacteria</taxon>
    </lineage>
</organism>
<dbReference type="AlphaFoldDB" id="A0A1F4UWQ5"/>
<dbReference type="InterPro" id="IPR011990">
    <property type="entry name" value="TPR-like_helical_dom_sf"/>
</dbReference>
<dbReference type="Proteomes" id="UP000177371">
    <property type="component" value="Unassembled WGS sequence"/>
</dbReference>
<reference evidence="1 2" key="1">
    <citation type="journal article" date="2016" name="Nat. Commun.">
        <title>Thousands of microbial genomes shed light on interconnected biogeochemical processes in an aquifer system.</title>
        <authorList>
            <person name="Anantharaman K."/>
            <person name="Brown C.T."/>
            <person name="Hug L.A."/>
            <person name="Sharon I."/>
            <person name="Castelle C.J."/>
            <person name="Probst A.J."/>
            <person name="Thomas B.C."/>
            <person name="Singh A."/>
            <person name="Wilkins M.J."/>
            <person name="Karaoz U."/>
            <person name="Brodie E.L."/>
            <person name="Williams K.H."/>
            <person name="Hubbard S.S."/>
            <person name="Banfield J.F."/>
        </authorList>
    </citation>
    <scope>NUCLEOTIDE SEQUENCE [LARGE SCALE GENOMIC DNA]</scope>
</reference>
<proteinExistence type="predicted"/>
<gene>
    <name evidence="1" type="ORF">A2W32_04200</name>
</gene>
<protein>
    <recommendedName>
        <fullName evidence="3">MalT-like TPR region domain-containing protein</fullName>
    </recommendedName>
</protein>
<dbReference type="SUPFAM" id="SSF48452">
    <property type="entry name" value="TPR-like"/>
    <property type="match status" value="1"/>
</dbReference>
<name>A0A1F4UWQ5_UNCKA</name>
<evidence type="ECO:0000313" key="2">
    <source>
        <dbReference type="Proteomes" id="UP000177371"/>
    </source>
</evidence>
<evidence type="ECO:0008006" key="3">
    <source>
        <dbReference type="Google" id="ProtNLM"/>
    </source>
</evidence>